<feature type="signal peptide" evidence="1">
    <location>
        <begin position="1"/>
        <end position="25"/>
    </location>
</feature>
<dbReference type="Proteomes" id="UP001259982">
    <property type="component" value="Unassembled WGS sequence"/>
</dbReference>
<evidence type="ECO:0000256" key="1">
    <source>
        <dbReference type="SAM" id="SignalP"/>
    </source>
</evidence>
<dbReference type="RefSeq" id="WP_311658698.1">
    <property type="nucleotide sequence ID" value="NZ_JAVRHY010000006.1"/>
</dbReference>
<name>A0ABU3B7W2_9GAMM</name>
<comment type="caution">
    <text evidence="2">The sequence shown here is derived from an EMBL/GenBank/DDBJ whole genome shotgun (WGS) entry which is preliminary data.</text>
</comment>
<accession>A0ABU3B7W2</accession>
<dbReference type="InterPro" id="IPR010927">
    <property type="entry name" value="T4SS_TraH"/>
</dbReference>
<dbReference type="Pfam" id="PF06122">
    <property type="entry name" value="TraH"/>
    <property type="match status" value="1"/>
</dbReference>
<evidence type="ECO:0000313" key="3">
    <source>
        <dbReference type="Proteomes" id="UP001259982"/>
    </source>
</evidence>
<feature type="chain" id="PRO_5045725090" evidence="1">
    <location>
        <begin position="26"/>
        <end position="491"/>
    </location>
</feature>
<keyword evidence="3" id="KW-1185">Reference proteome</keyword>
<proteinExistence type="predicted"/>
<protein>
    <submittedName>
        <fullName evidence="2">Conjugal transfer protein TraH</fullName>
    </submittedName>
</protein>
<dbReference type="EMBL" id="JAVRHY010000006">
    <property type="protein sequence ID" value="MDT0618559.1"/>
    <property type="molecule type" value="Genomic_DNA"/>
</dbReference>
<keyword evidence="1" id="KW-0732">Signal</keyword>
<evidence type="ECO:0000313" key="2">
    <source>
        <dbReference type="EMBL" id="MDT0618559.1"/>
    </source>
</evidence>
<sequence>MSPNRIAIAAVFLSLLLVTTSPARASLQQEMDDMFGAMVNTTAPGAYEGSRRGVLTGGGVEVRNKLRAPALFNLQAPEFNAGCGGISLFGGAFSFINLDEFTEYLRSIMSNAVGYFFQLGIDAVCPTCAEIMRNLERRIGQLAQEARNSCQMAKWLVDDVTGIGPAMKSSMEGNAFEEAAASANSWLEREIESNAKGTDPVTEAADDNPALAEKYWNANLVYVAMRDAQVADEFIAGLDEDGRRAFLEQLQSITGTVVTKLVDNGGQKTLEINPIGHGITLSHLLDGNREAGEGDDNPEILSCPPAGDDPDNKCTEVVRIAADPDFQGLRDRVGHIMFGGPAQYGMPATPGILLAIEQDTVGFDAISEALIGATELPIVPILTQTAPYPGAANNFARQMVDIISLEMVNRLLSEVLGAVDEAVTAKAIETDNVKFSILLDRIRTVREELRQQSIRMKEEEDQFVALLQAHSVVQESTRGQNFSVPDLSFTE</sequence>
<organism evidence="2 3">
    <name type="scientific">Spectribacter acetivorans</name>
    <dbReference type="NCBI Taxonomy" id="3075603"/>
    <lineage>
        <taxon>Bacteria</taxon>
        <taxon>Pseudomonadati</taxon>
        <taxon>Pseudomonadota</taxon>
        <taxon>Gammaproteobacteria</taxon>
        <taxon>Salinisphaerales</taxon>
        <taxon>Salinisphaeraceae</taxon>
        <taxon>Spectribacter</taxon>
    </lineage>
</organism>
<gene>
    <name evidence="2" type="ORF">RM531_08715</name>
</gene>
<reference evidence="2 3" key="1">
    <citation type="submission" date="2023-09" db="EMBL/GenBank/DDBJ databases">
        <authorList>
            <person name="Rey-Velasco X."/>
        </authorList>
    </citation>
    <scope>NUCLEOTIDE SEQUENCE [LARGE SCALE GENOMIC DNA]</scope>
    <source>
        <strain evidence="2 3">P385</strain>
    </source>
</reference>